<proteinExistence type="predicted"/>
<sequence length="68" mass="7743">MSLRVTRRCRAHRLRKAAAIAAGEGVAAHELTAMFGWSRLLYKLEVYPKEADKKRLARGASERQSDRM</sequence>
<dbReference type="Proteomes" id="UP000565576">
    <property type="component" value="Unassembled WGS sequence"/>
</dbReference>
<dbReference type="EMBL" id="JACHBG010000014">
    <property type="protein sequence ID" value="MBB6487568.1"/>
    <property type="molecule type" value="Genomic_DNA"/>
</dbReference>
<protein>
    <submittedName>
        <fullName evidence="1">Uncharacterized protein</fullName>
    </submittedName>
</protein>
<comment type="caution">
    <text evidence="1">The sequence shown here is derived from an EMBL/GenBank/DDBJ whole genome shotgun (WGS) entry which is preliminary data.</text>
</comment>
<organism evidence="1 2">
    <name type="scientific">Rhizobium lusitanum</name>
    <dbReference type="NCBI Taxonomy" id="293958"/>
    <lineage>
        <taxon>Bacteria</taxon>
        <taxon>Pseudomonadati</taxon>
        <taxon>Pseudomonadota</taxon>
        <taxon>Alphaproteobacteria</taxon>
        <taxon>Hyphomicrobiales</taxon>
        <taxon>Rhizobiaceae</taxon>
        <taxon>Rhizobium/Agrobacterium group</taxon>
        <taxon>Rhizobium</taxon>
    </lineage>
</organism>
<dbReference type="AlphaFoldDB" id="A0A7X0MG07"/>
<evidence type="ECO:0000313" key="1">
    <source>
        <dbReference type="EMBL" id="MBB6487568.1"/>
    </source>
</evidence>
<name>A0A7X0MG07_9HYPH</name>
<gene>
    <name evidence="1" type="ORF">GGD46_004871</name>
</gene>
<dbReference type="RefSeq" id="WP_184708571.1">
    <property type="nucleotide sequence ID" value="NZ_JACHBG010000014.1"/>
</dbReference>
<accession>A0A7X0MG07</accession>
<reference evidence="1 2" key="1">
    <citation type="submission" date="2020-08" db="EMBL/GenBank/DDBJ databases">
        <title>Genomic Encyclopedia of Type Strains, Phase IV (KMG-V): Genome sequencing to study the core and pangenomes of soil and plant-associated prokaryotes.</title>
        <authorList>
            <person name="Whitman W."/>
        </authorList>
    </citation>
    <scope>NUCLEOTIDE SEQUENCE [LARGE SCALE GENOMIC DNA]</scope>
    <source>
        <strain evidence="1 2">SEMIA 4060</strain>
    </source>
</reference>
<evidence type="ECO:0000313" key="2">
    <source>
        <dbReference type="Proteomes" id="UP000565576"/>
    </source>
</evidence>